<evidence type="ECO:0000313" key="1">
    <source>
        <dbReference type="EMBL" id="MYL27789.1"/>
    </source>
</evidence>
<dbReference type="CDD" id="cd20169">
    <property type="entry name" value="Peptidase_M90_mtfA"/>
    <property type="match status" value="1"/>
</dbReference>
<dbReference type="OrthoDB" id="9786424at2"/>
<evidence type="ECO:0000313" key="2">
    <source>
        <dbReference type="Proteomes" id="UP000460751"/>
    </source>
</evidence>
<dbReference type="Gene3D" id="1.10.472.150">
    <property type="entry name" value="Glucose-regulated metallo-peptidase M90, N-terminal domain"/>
    <property type="match status" value="1"/>
</dbReference>
<evidence type="ECO:0008006" key="3">
    <source>
        <dbReference type="Google" id="ProtNLM"/>
    </source>
</evidence>
<reference evidence="1 2" key="1">
    <citation type="submission" date="2019-11" db="EMBL/GenBank/DDBJ databases">
        <title>Genome sequences of 17 halophilic strains isolated from different environments.</title>
        <authorList>
            <person name="Furrow R.E."/>
        </authorList>
    </citation>
    <scope>NUCLEOTIDE SEQUENCE [LARGE SCALE GENOMIC DNA]</scope>
    <source>
        <strain evidence="1 2">22507_15_FS</strain>
    </source>
</reference>
<keyword evidence="2" id="KW-1185">Reference proteome</keyword>
<dbReference type="Pfam" id="PF06167">
    <property type="entry name" value="Peptidase_M90"/>
    <property type="match status" value="1"/>
</dbReference>
<accession>A0A9X4YDS7</accession>
<protein>
    <recommendedName>
        <fullName evidence="3">Zinc-dependent peptidase</fullName>
    </recommendedName>
</protein>
<organism evidence="1 2">
    <name type="scientific">Vreelandella halophila</name>
    <dbReference type="NCBI Taxonomy" id="86177"/>
    <lineage>
        <taxon>Bacteria</taxon>
        <taxon>Pseudomonadati</taxon>
        <taxon>Pseudomonadota</taxon>
        <taxon>Gammaproteobacteria</taxon>
        <taxon>Oceanospirillales</taxon>
        <taxon>Halomonadaceae</taxon>
        <taxon>Vreelandella</taxon>
    </lineage>
</organism>
<dbReference type="InterPro" id="IPR024079">
    <property type="entry name" value="MetalloPept_cat_dom_sf"/>
</dbReference>
<sequence>MLIYLLCALALIGALIFYLFFYRSWWRNRQLQHPFPEHWRKTLKTRVPLYRRLPAQLKRQLEQHVQLFLAEKPFYGCDGFEVDDTVRLTIAGHACLLIIARNFSDFDGINSILVYPDRYRVRDMESDGMVVSESNEIRAGEASSLGQVVLAWTDCEEGAIHPHGAHNVILHEFAHQLDYLDGTADGAPPLSGEQARHWQETMTRAYEHLRDSLHHHRKPWLDPYGATEPAEFFAVLTETFFQRPSHLKEQQPEVYKTLGGYFRFDPLNLTEHPDGSGNREAPPR</sequence>
<gene>
    <name evidence="1" type="ORF">GLW01_13415</name>
</gene>
<dbReference type="EMBL" id="WMEX01000008">
    <property type="protein sequence ID" value="MYL27789.1"/>
    <property type="molecule type" value="Genomic_DNA"/>
</dbReference>
<dbReference type="Gene3D" id="3.40.390.10">
    <property type="entry name" value="Collagenase (Catalytic Domain)"/>
    <property type="match status" value="1"/>
</dbReference>
<dbReference type="GO" id="GO:0005829">
    <property type="term" value="C:cytosol"/>
    <property type="evidence" value="ECO:0007669"/>
    <property type="project" value="TreeGrafter"/>
</dbReference>
<name>A0A9X4YDS7_9GAMM</name>
<proteinExistence type="predicted"/>
<dbReference type="GO" id="GO:0004177">
    <property type="term" value="F:aminopeptidase activity"/>
    <property type="evidence" value="ECO:0007669"/>
    <property type="project" value="TreeGrafter"/>
</dbReference>
<dbReference type="GO" id="GO:0008237">
    <property type="term" value="F:metallopeptidase activity"/>
    <property type="evidence" value="ECO:0007669"/>
    <property type="project" value="InterPro"/>
</dbReference>
<dbReference type="AlphaFoldDB" id="A0A9X4YDS7"/>
<comment type="caution">
    <text evidence="1">The sequence shown here is derived from an EMBL/GenBank/DDBJ whole genome shotgun (WGS) entry which is preliminary data.</text>
</comment>
<dbReference type="InterPro" id="IPR042252">
    <property type="entry name" value="MtfA_N"/>
</dbReference>
<dbReference type="RefSeq" id="WP_160899360.1">
    <property type="nucleotide sequence ID" value="NZ_WMEX01000008.1"/>
</dbReference>
<dbReference type="Proteomes" id="UP000460751">
    <property type="component" value="Unassembled WGS sequence"/>
</dbReference>
<dbReference type="PANTHER" id="PTHR30164">
    <property type="entry name" value="MTFA PEPTIDASE"/>
    <property type="match status" value="1"/>
</dbReference>
<dbReference type="InterPro" id="IPR010384">
    <property type="entry name" value="MtfA_fam"/>
</dbReference>
<dbReference type="SUPFAM" id="SSF55486">
    <property type="entry name" value="Metalloproteases ('zincins'), catalytic domain"/>
    <property type="match status" value="1"/>
</dbReference>
<dbReference type="PANTHER" id="PTHR30164:SF2">
    <property type="entry name" value="PROTEIN MTFA"/>
    <property type="match status" value="1"/>
</dbReference>